<dbReference type="EMBL" id="QPKB01000003">
    <property type="protein sequence ID" value="RWR81459.1"/>
    <property type="molecule type" value="Genomic_DNA"/>
</dbReference>
<keyword evidence="4" id="KW-0808">Transferase</keyword>
<keyword evidence="1" id="KW-0547">Nucleotide-binding</keyword>
<reference evidence="4 5" key="1">
    <citation type="journal article" date="2019" name="Nat. Plants">
        <title>Stout camphor tree genome fills gaps in understanding of flowering plant genome evolution.</title>
        <authorList>
            <person name="Chaw S.M."/>
            <person name="Liu Y.C."/>
            <person name="Wu Y.W."/>
            <person name="Wang H.Y."/>
            <person name="Lin C.I."/>
            <person name="Wu C.S."/>
            <person name="Ke H.M."/>
            <person name="Chang L.Y."/>
            <person name="Hsu C.Y."/>
            <person name="Yang H.T."/>
            <person name="Sudianto E."/>
            <person name="Hsu M.H."/>
            <person name="Wu K.P."/>
            <person name="Wang L.N."/>
            <person name="Leebens-Mack J.H."/>
            <person name="Tsai I.J."/>
        </authorList>
    </citation>
    <scope>NUCLEOTIDE SEQUENCE [LARGE SCALE GENOMIC DNA]</scope>
    <source>
        <strain evidence="5">cv. Chaw 1501</strain>
        <tissue evidence="4">Young leaves</tissue>
    </source>
</reference>
<gene>
    <name evidence="4" type="ORF">CKAN_01014500</name>
</gene>
<dbReference type="PROSITE" id="PS50011">
    <property type="entry name" value="PROTEIN_KINASE_DOM"/>
    <property type="match status" value="1"/>
</dbReference>
<dbReference type="Gene3D" id="3.30.200.20">
    <property type="entry name" value="Phosphorylase Kinase, domain 1"/>
    <property type="match status" value="1"/>
</dbReference>
<dbReference type="STRING" id="337451.A0A3S3NKB0"/>
<evidence type="ECO:0000256" key="1">
    <source>
        <dbReference type="ARBA" id="ARBA00022741"/>
    </source>
</evidence>
<dbReference type="AlphaFoldDB" id="A0A3S3NKB0"/>
<dbReference type="InterPro" id="IPR045274">
    <property type="entry name" value="WAK-like"/>
</dbReference>
<feature type="domain" description="Protein kinase" evidence="3">
    <location>
        <begin position="53"/>
        <end position="331"/>
    </location>
</feature>
<accession>A0A3S3NKB0</accession>
<dbReference type="PANTHER" id="PTHR27005:SF466">
    <property type="entry name" value="NON-FUNCTIONAL PSEUDOKINASE ZED1-LIKE"/>
    <property type="match status" value="1"/>
</dbReference>
<dbReference type="PROSITE" id="PS00108">
    <property type="entry name" value="PROTEIN_KINASE_ST"/>
    <property type="match status" value="1"/>
</dbReference>
<dbReference type="SUPFAM" id="SSF56112">
    <property type="entry name" value="Protein kinase-like (PK-like)"/>
    <property type="match status" value="1"/>
</dbReference>
<comment type="caution">
    <text evidence="4">The sequence shown here is derived from an EMBL/GenBank/DDBJ whole genome shotgun (WGS) entry which is preliminary data.</text>
</comment>
<dbReference type="PIRSF" id="PIRSF000654">
    <property type="entry name" value="Integrin-linked_kinase"/>
    <property type="match status" value="1"/>
</dbReference>
<evidence type="ECO:0000313" key="4">
    <source>
        <dbReference type="EMBL" id="RWR81459.1"/>
    </source>
</evidence>
<keyword evidence="2" id="KW-0067">ATP-binding</keyword>
<evidence type="ECO:0000256" key="2">
    <source>
        <dbReference type="ARBA" id="ARBA00022840"/>
    </source>
</evidence>
<dbReference type="OrthoDB" id="75710at2759"/>
<proteinExistence type="predicted"/>
<dbReference type="GO" id="GO:0005524">
    <property type="term" value="F:ATP binding"/>
    <property type="evidence" value="ECO:0007669"/>
    <property type="project" value="UniProtKB-KW"/>
</dbReference>
<dbReference type="SMART" id="SM00220">
    <property type="entry name" value="S_TKc"/>
    <property type="match status" value="1"/>
</dbReference>
<dbReference type="GO" id="GO:0007166">
    <property type="term" value="P:cell surface receptor signaling pathway"/>
    <property type="evidence" value="ECO:0007669"/>
    <property type="project" value="InterPro"/>
</dbReference>
<keyword evidence="5" id="KW-1185">Reference proteome</keyword>
<dbReference type="GO" id="GO:0004674">
    <property type="term" value="F:protein serine/threonine kinase activity"/>
    <property type="evidence" value="ECO:0007669"/>
    <property type="project" value="TreeGrafter"/>
</dbReference>
<dbReference type="InterPro" id="IPR008271">
    <property type="entry name" value="Ser/Thr_kinase_AS"/>
</dbReference>
<dbReference type="PANTHER" id="PTHR27005">
    <property type="entry name" value="WALL-ASSOCIATED RECEPTOR KINASE-LIKE 21"/>
    <property type="match status" value="1"/>
</dbReference>
<dbReference type="Pfam" id="PF00069">
    <property type="entry name" value="Pkinase"/>
    <property type="match status" value="1"/>
</dbReference>
<keyword evidence="4" id="KW-0675">Receptor</keyword>
<dbReference type="InterPro" id="IPR011009">
    <property type="entry name" value="Kinase-like_dom_sf"/>
</dbReference>
<protein>
    <submittedName>
        <fullName evidence="4">Wall-associated receptor kinase 2-like protein isoform X2</fullName>
    </submittedName>
</protein>
<name>A0A3S3NKB0_9MAGN</name>
<evidence type="ECO:0000259" key="3">
    <source>
        <dbReference type="PROSITE" id="PS50011"/>
    </source>
</evidence>
<dbReference type="GO" id="GO:0005886">
    <property type="term" value="C:plasma membrane"/>
    <property type="evidence" value="ECO:0007669"/>
    <property type="project" value="TreeGrafter"/>
</dbReference>
<keyword evidence="4" id="KW-0418">Kinase</keyword>
<dbReference type="FunFam" id="1.10.510.10:FF:000084">
    <property type="entry name" value="Wall-associated receptor kinase 2"/>
    <property type="match status" value="1"/>
</dbReference>
<dbReference type="Proteomes" id="UP000283530">
    <property type="component" value="Unassembled WGS sequence"/>
</dbReference>
<evidence type="ECO:0000313" key="5">
    <source>
        <dbReference type="Proteomes" id="UP000283530"/>
    </source>
</evidence>
<dbReference type="InterPro" id="IPR000719">
    <property type="entry name" value="Prot_kinase_dom"/>
</dbReference>
<organism evidence="4 5">
    <name type="scientific">Cinnamomum micranthum f. kanehirae</name>
    <dbReference type="NCBI Taxonomy" id="337451"/>
    <lineage>
        <taxon>Eukaryota</taxon>
        <taxon>Viridiplantae</taxon>
        <taxon>Streptophyta</taxon>
        <taxon>Embryophyta</taxon>
        <taxon>Tracheophyta</taxon>
        <taxon>Spermatophyta</taxon>
        <taxon>Magnoliopsida</taxon>
        <taxon>Magnoliidae</taxon>
        <taxon>Laurales</taxon>
        <taxon>Lauraceae</taxon>
        <taxon>Cinnamomum</taxon>
    </lineage>
</organism>
<sequence>MAINGLYERREREQWFLKNGARLLQELISSCDGEAKQFQFFSAKELSKATNNFDKRHILGSRKNHTTYKGSHEGRTIAIRRSECLGEHSIDSVFNEIVMLAQINHRNVLRILGGCFETATPIPVLEFICNGSLYHLLHEKYLSSRISWENRLRIATEVADAIAYLHTGTIKPIVHRDIKSSNILLDEHYTAKVIDFELSIVIPLGETHVKSTVVGTPGSIDPDYSSTGLLTEKCDVYSFGVLLLELLTGKRTFEWNETEGGAGFVLVDFAISSMNGNRLHLIFEPCILKDSNMEQLMACTELAMKCIRWKPDERPTMKEAAQELRQIKEIL</sequence>
<dbReference type="Gene3D" id="1.10.510.10">
    <property type="entry name" value="Transferase(Phosphotransferase) domain 1"/>
    <property type="match status" value="1"/>
</dbReference>